<evidence type="ECO:0000256" key="2">
    <source>
        <dbReference type="ARBA" id="ARBA00023015"/>
    </source>
</evidence>
<feature type="domain" description="HTH lysR-type" evidence="5">
    <location>
        <begin position="5"/>
        <end position="62"/>
    </location>
</feature>
<keyword evidence="3" id="KW-0238">DNA-binding</keyword>
<dbReference type="PANTHER" id="PTHR30419">
    <property type="entry name" value="HTH-TYPE TRANSCRIPTIONAL REGULATOR YBHD"/>
    <property type="match status" value="1"/>
</dbReference>
<dbReference type="Pfam" id="PF03466">
    <property type="entry name" value="LysR_substrate"/>
    <property type="match status" value="1"/>
</dbReference>
<dbReference type="PROSITE" id="PS50931">
    <property type="entry name" value="HTH_LYSR"/>
    <property type="match status" value="1"/>
</dbReference>
<dbReference type="InterPro" id="IPR005119">
    <property type="entry name" value="LysR_subst-bd"/>
</dbReference>
<comment type="caution">
    <text evidence="6">The sequence shown here is derived from an EMBL/GenBank/DDBJ whole genome shotgun (WGS) entry which is preliminary data.</text>
</comment>
<evidence type="ECO:0000256" key="1">
    <source>
        <dbReference type="ARBA" id="ARBA00009437"/>
    </source>
</evidence>
<proteinExistence type="inferred from homology"/>
<dbReference type="RefSeq" id="WP_366193298.1">
    <property type="nucleotide sequence ID" value="NZ_JBFBVU010000013.1"/>
</dbReference>
<dbReference type="InterPro" id="IPR000847">
    <property type="entry name" value="LysR_HTH_N"/>
</dbReference>
<dbReference type="SUPFAM" id="SSF46785">
    <property type="entry name" value="Winged helix' DNA-binding domain"/>
    <property type="match status" value="1"/>
</dbReference>
<organism evidence="6 7">
    <name type="scientific">Meridianimarinicoccus marinus</name>
    <dbReference type="NCBI Taxonomy" id="3231483"/>
    <lineage>
        <taxon>Bacteria</taxon>
        <taxon>Pseudomonadati</taxon>
        <taxon>Pseudomonadota</taxon>
        <taxon>Alphaproteobacteria</taxon>
        <taxon>Rhodobacterales</taxon>
        <taxon>Paracoccaceae</taxon>
        <taxon>Meridianimarinicoccus</taxon>
    </lineage>
</organism>
<dbReference type="PRINTS" id="PR00039">
    <property type="entry name" value="HTHLYSR"/>
</dbReference>
<sequence length="306" mass="33162">MRISFDFGDLEAFLAVLESGSFHTASTDLGLSQSAITRRIQKLETALGSELFERTTRAVKPTLAAKRLKARAEAILDDVRETTLALRDESVALEHQRNAVVTIAIIPTVVERLLPKAIRYFREAGNAARIRFLDMTATEVAQAVAQGDADFGICSVPVGEPGAAFEPLFDEPMVLAVPAGHGLGEADTIGWKDLAHQPLILPARGTGNRILIDDAMARARLGHFWTYEVQRTSTMLELVSAGSGIGILPQSAITEGYVDRIVHCHLPAPGIARPVGLLTRIGQADRPAVIAFREAVRNAESLDQRR</sequence>
<evidence type="ECO:0000256" key="4">
    <source>
        <dbReference type="ARBA" id="ARBA00023163"/>
    </source>
</evidence>
<gene>
    <name evidence="6" type="ORF">AB0T83_11910</name>
</gene>
<dbReference type="EMBL" id="JBFBVU010000013">
    <property type="protein sequence ID" value="MEV8467484.1"/>
    <property type="molecule type" value="Genomic_DNA"/>
</dbReference>
<dbReference type="InterPro" id="IPR036388">
    <property type="entry name" value="WH-like_DNA-bd_sf"/>
</dbReference>
<dbReference type="InterPro" id="IPR050950">
    <property type="entry name" value="HTH-type_LysR_regulators"/>
</dbReference>
<keyword evidence="4" id="KW-0804">Transcription</keyword>
<keyword evidence="7" id="KW-1185">Reference proteome</keyword>
<dbReference type="SUPFAM" id="SSF53850">
    <property type="entry name" value="Periplasmic binding protein-like II"/>
    <property type="match status" value="1"/>
</dbReference>
<comment type="similarity">
    <text evidence="1">Belongs to the LysR transcriptional regulatory family.</text>
</comment>
<evidence type="ECO:0000313" key="7">
    <source>
        <dbReference type="Proteomes" id="UP001553161"/>
    </source>
</evidence>
<accession>A0ABV3L7D7</accession>
<dbReference type="Gene3D" id="1.10.10.10">
    <property type="entry name" value="Winged helix-like DNA-binding domain superfamily/Winged helix DNA-binding domain"/>
    <property type="match status" value="1"/>
</dbReference>
<evidence type="ECO:0000259" key="5">
    <source>
        <dbReference type="PROSITE" id="PS50931"/>
    </source>
</evidence>
<name>A0ABV3L7D7_9RHOB</name>
<keyword evidence="2" id="KW-0805">Transcription regulation</keyword>
<dbReference type="Gene3D" id="3.40.190.10">
    <property type="entry name" value="Periplasmic binding protein-like II"/>
    <property type="match status" value="2"/>
</dbReference>
<evidence type="ECO:0000256" key="3">
    <source>
        <dbReference type="ARBA" id="ARBA00023125"/>
    </source>
</evidence>
<protein>
    <submittedName>
        <fullName evidence="6">LysR family transcriptional regulator</fullName>
    </submittedName>
</protein>
<dbReference type="CDD" id="cd08440">
    <property type="entry name" value="PBP2_LTTR_like_4"/>
    <property type="match status" value="1"/>
</dbReference>
<evidence type="ECO:0000313" key="6">
    <source>
        <dbReference type="EMBL" id="MEV8467484.1"/>
    </source>
</evidence>
<dbReference type="Proteomes" id="UP001553161">
    <property type="component" value="Unassembled WGS sequence"/>
</dbReference>
<reference evidence="6 7" key="1">
    <citation type="submission" date="2024-07" db="EMBL/GenBank/DDBJ databases">
        <authorList>
            <person name="Kang M."/>
        </authorList>
    </citation>
    <scope>NUCLEOTIDE SEQUENCE [LARGE SCALE GENOMIC DNA]</scope>
    <source>
        <strain evidence="6 7">DFM31</strain>
    </source>
</reference>
<dbReference type="Pfam" id="PF00126">
    <property type="entry name" value="HTH_1"/>
    <property type="match status" value="1"/>
</dbReference>
<dbReference type="PANTHER" id="PTHR30419:SF8">
    <property type="entry name" value="NITROGEN ASSIMILATION TRANSCRIPTIONAL ACTIVATOR-RELATED"/>
    <property type="match status" value="1"/>
</dbReference>
<dbReference type="InterPro" id="IPR036390">
    <property type="entry name" value="WH_DNA-bd_sf"/>
</dbReference>